<evidence type="ECO:0000313" key="2">
    <source>
        <dbReference type="EMBL" id="VAW09552.1"/>
    </source>
</evidence>
<dbReference type="EMBL" id="UOEK01000607">
    <property type="protein sequence ID" value="VAW09552.1"/>
    <property type="molecule type" value="Genomic_DNA"/>
</dbReference>
<organism evidence="2">
    <name type="scientific">hydrothermal vent metagenome</name>
    <dbReference type="NCBI Taxonomy" id="652676"/>
    <lineage>
        <taxon>unclassified sequences</taxon>
        <taxon>metagenomes</taxon>
        <taxon>ecological metagenomes</taxon>
    </lineage>
</organism>
<accession>A0A3B0T578</accession>
<dbReference type="Gene3D" id="2.30.110.10">
    <property type="entry name" value="Electron Transport, Fmn-binding Protein, Chain A"/>
    <property type="match status" value="1"/>
</dbReference>
<feature type="domain" description="Pyridoxamine 5'-phosphate oxidase N-terminal" evidence="1">
    <location>
        <begin position="20"/>
        <end position="116"/>
    </location>
</feature>
<name>A0A3B0T578_9ZZZZ</name>
<gene>
    <name evidence="2" type="ORF">MNBD_ACTINO02-168</name>
</gene>
<protein>
    <recommendedName>
        <fullName evidence="1">Pyridoxamine 5'-phosphate oxidase N-terminal domain-containing protein</fullName>
    </recommendedName>
</protein>
<evidence type="ECO:0000259" key="1">
    <source>
        <dbReference type="Pfam" id="PF01243"/>
    </source>
</evidence>
<dbReference type="Pfam" id="PF01243">
    <property type="entry name" value="PNPOx_N"/>
    <property type="match status" value="1"/>
</dbReference>
<proteinExistence type="predicted"/>
<dbReference type="InterPro" id="IPR012349">
    <property type="entry name" value="Split_barrel_FMN-bd"/>
</dbReference>
<reference evidence="2" key="1">
    <citation type="submission" date="2018-06" db="EMBL/GenBank/DDBJ databases">
        <authorList>
            <person name="Zhirakovskaya E."/>
        </authorList>
    </citation>
    <scope>NUCLEOTIDE SEQUENCE</scope>
</reference>
<sequence length="163" mass="18581">MIEEHVWARGVKVLHQGMASSLHCSIASVNEDGTPHVTPIGSLLVTGPSTGVYFDVFASHLSRNVDRDPNVTILAVNSSSWFWLKMFVRGRFIEYPGVRLIGTIGPRRESTQRERERFERRVRLLRRLRGYDALWNDVGHVRDIEFAALNYVRIGRATRHLAG</sequence>
<dbReference type="InterPro" id="IPR011576">
    <property type="entry name" value="Pyridox_Oxase_N"/>
</dbReference>
<dbReference type="SUPFAM" id="SSF50475">
    <property type="entry name" value="FMN-binding split barrel"/>
    <property type="match status" value="1"/>
</dbReference>
<dbReference type="AlphaFoldDB" id="A0A3B0T578"/>